<reference evidence="3" key="1">
    <citation type="submission" date="2016-02" db="EMBL/GenBank/DDBJ databases">
        <authorList>
            <person name="Wen L."/>
            <person name="He K."/>
            <person name="Yang H."/>
        </authorList>
    </citation>
    <scope>NUCLEOTIDE SEQUENCE [LARGE SCALE GENOMIC DNA]</scope>
    <source>
        <strain evidence="3">JCM 15929</strain>
    </source>
</reference>
<name>A0A138AU07_9ACTN</name>
<proteinExistence type="predicted"/>
<evidence type="ECO:0000259" key="1">
    <source>
        <dbReference type="Pfam" id="PF08937"/>
    </source>
</evidence>
<evidence type="ECO:0000313" key="3">
    <source>
        <dbReference type="Proteomes" id="UP000070258"/>
    </source>
</evidence>
<dbReference type="InterPro" id="IPR036490">
    <property type="entry name" value="ThsB_TIR-like_sf"/>
</dbReference>
<dbReference type="RefSeq" id="WP_068570348.1">
    <property type="nucleotide sequence ID" value="NZ_LSRF01000009.1"/>
</dbReference>
<dbReference type="STRING" id="239498.AXK60_22675"/>
<dbReference type="SUPFAM" id="SSF52206">
    <property type="entry name" value="Hypothetical protein MTH538"/>
    <property type="match status" value="1"/>
</dbReference>
<dbReference type="Proteomes" id="UP000070258">
    <property type="component" value="Unassembled WGS sequence"/>
</dbReference>
<organism evidence="2 3">
    <name type="scientific">Tsukamurella pseudospumae</name>
    <dbReference type="NCBI Taxonomy" id="239498"/>
    <lineage>
        <taxon>Bacteria</taxon>
        <taxon>Bacillati</taxon>
        <taxon>Actinomycetota</taxon>
        <taxon>Actinomycetes</taxon>
        <taxon>Mycobacteriales</taxon>
        <taxon>Tsukamurellaceae</taxon>
        <taxon>Tsukamurella</taxon>
    </lineage>
</organism>
<dbReference type="EMBL" id="LSRF01000009">
    <property type="protein sequence ID" value="KXP13912.1"/>
    <property type="molecule type" value="Genomic_DNA"/>
</dbReference>
<accession>A0A138AU07</accession>
<sequence>MAKSVFYSFHYDRDNWRVNMIRNMGKLDGTPVLNAQDWESIRRTSDAAIKTWIEQQMKYKSAVVVLVGAQTSTRPWVKHEIVHAWNNRRPLVGIRIHKLLDQNRRSDYAGNNPFDIALKDGTNMSNYVRLHDPAGADSQQAYNSILTNIVSWVDGAYTRA</sequence>
<dbReference type="Pfam" id="PF08937">
    <property type="entry name" value="ThsB_TIR"/>
    <property type="match status" value="1"/>
</dbReference>
<feature type="domain" description="Thoeris protein ThsB TIR-like" evidence="1">
    <location>
        <begin position="6"/>
        <end position="99"/>
    </location>
</feature>
<protein>
    <submittedName>
        <fullName evidence="2">Molecular chaperone Tir</fullName>
    </submittedName>
</protein>
<dbReference type="AlphaFoldDB" id="A0A138AU07"/>
<evidence type="ECO:0000313" key="2">
    <source>
        <dbReference type="EMBL" id="KXP13912.1"/>
    </source>
</evidence>
<comment type="caution">
    <text evidence="2">The sequence shown here is derived from an EMBL/GenBank/DDBJ whole genome shotgun (WGS) entry which is preliminary data.</text>
</comment>
<dbReference type="InterPro" id="IPR015032">
    <property type="entry name" value="ThsB__TIR-like_domain"/>
</dbReference>
<dbReference type="OrthoDB" id="9811746at2"/>
<dbReference type="Gene3D" id="3.40.50.9200">
    <property type="entry name" value="Hypothetical protein MTH538"/>
    <property type="match status" value="1"/>
</dbReference>
<gene>
    <name evidence="2" type="ORF">AXK60_22675</name>
</gene>